<dbReference type="AlphaFoldDB" id="A0A0A2KXM4"/>
<sequence length="81" mass="9113">MIVSLVVLSLGGYVTSHVYSFQTSFEFFDSASHFPYYKIIYYGAVSQAAFGILGAIMSLLRLALRGLRDYWLSTRTELKSS</sequence>
<evidence type="ECO:0000256" key="1">
    <source>
        <dbReference type="SAM" id="Phobius"/>
    </source>
</evidence>
<keyword evidence="1" id="KW-1133">Transmembrane helix</keyword>
<dbReference type="HOGENOM" id="CLU_2574604_0_0_1"/>
<evidence type="ECO:0000313" key="2">
    <source>
        <dbReference type="EMBL" id="KGO69110.1"/>
    </source>
</evidence>
<accession>A0A0A2KXM4</accession>
<dbReference type="Proteomes" id="UP000030104">
    <property type="component" value="Unassembled WGS sequence"/>
</dbReference>
<keyword evidence="1" id="KW-0812">Transmembrane</keyword>
<dbReference type="OMA" id="SEDHIPY"/>
<dbReference type="EMBL" id="JQGA01001169">
    <property type="protein sequence ID" value="KGO69110.1"/>
    <property type="molecule type" value="Genomic_DNA"/>
</dbReference>
<dbReference type="PhylomeDB" id="A0A0A2KXM4"/>
<comment type="caution">
    <text evidence="2">The sequence shown here is derived from an EMBL/GenBank/DDBJ whole genome shotgun (WGS) entry which is preliminary data.</text>
</comment>
<organism evidence="2 3">
    <name type="scientific">Penicillium italicum</name>
    <name type="common">Blue mold</name>
    <dbReference type="NCBI Taxonomy" id="40296"/>
    <lineage>
        <taxon>Eukaryota</taxon>
        <taxon>Fungi</taxon>
        <taxon>Dikarya</taxon>
        <taxon>Ascomycota</taxon>
        <taxon>Pezizomycotina</taxon>
        <taxon>Eurotiomycetes</taxon>
        <taxon>Eurotiomycetidae</taxon>
        <taxon>Eurotiales</taxon>
        <taxon>Aspergillaceae</taxon>
        <taxon>Penicillium</taxon>
    </lineage>
</organism>
<reference evidence="2 3" key="1">
    <citation type="journal article" date="2015" name="Mol. Plant Microbe Interact.">
        <title>Genome, transcriptome, and functional analyses of Penicillium expansum provide new insights into secondary metabolism and pathogenicity.</title>
        <authorList>
            <person name="Ballester A.R."/>
            <person name="Marcet-Houben M."/>
            <person name="Levin E."/>
            <person name="Sela N."/>
            <person name="Selma-Lazaro C."/>
            <person name="Carmona L."/>
            <person name="Wisniewski M."/>
            <person name="Droby S."/>
            <person name="Gonzalez-Candelas L."/>
            <person name="Gabaldon T."/>
        </authorList>
    </citation>
    <scope>NUCLEOTIDE SEQUENCE [LARGE SCALE GENOMIC DNA]</scope>
    <source>
        <strain evidence="2 3">PHI-1</strain>
    </source>
</reference>
<feature type="transmembrane region" description="Helical" evidence="1">
    <location>
        <begin position="40"/>
        <end position="64"/>
    </location>
</feature>
<protein>
    <submittedName>
        <fullName evidence="2">Uncharacterized protein</fullName>
    </submittedName>
</protein>
<dbReference type="OrthoDB" id="3556886at2759"/>
<proteinExistence type="predicted"/>
<evidence type="ECO:0000313" key="3">
    <source>
        <dbReference type="Proteomes" id="UP000030104"/>
    </source>
</evidence>
<keyword evidence="1" id="KW-0472">Membrane</keyword>
<name>A0A0A2KXM4_PENIT</name>
<gene>
    <name evidence="2" type="ORF">PITC_017570</name>
</gene>
<keyword evidence="3" id="KW-1185">Reference proteome</keyword>